<sequence>MADDQVLEFAYLKLKDGLAPTDERLVKFLQQCLAEIQDAGGEHFRFLLSSPGDDGPREQLLGMTGIWPTDELHTKFLERGAIMSLLIELGDLLTMKGAVYLNTPNLSPAQTEILSARTTTALFHVGGAGRRAFEETTRDVVGTKPVLAAWNVTDQASHAKSREFCKDIMDADQEELQHGGTWGIVVKAQDRGLVAQLQGKTAGEVEGVEVVTWDAIAV</sequence>
<organism evidence="1 2">
    <name type="scientific">Massariosphaeria phaeospora</name>
    <dbReference type="NCBI Taxonomy" id="100035"/>
    <lineage>
        <taxon>Eukaryota</taxon>
        <taxon>Fungi</taxon>
        <taxon>Dikarya</taxon>
        <taxon>Ascomycota</taxon>
        <taxon>Pezizomycotina</taxon>
        <taxon>Dothideomycetes</taxon>
        <taxon>Pleosporomycetidae</taxon>
        <taxon>Pleosporales</taxon>
        <taxon>Pleosporales incertae sedis</taxon>
        <taxon>Massariosphaeria</taxon>
    </lineage>
</organism>
<dbReference type="OrthoDB" id="10415415at2759"/>
<name>A0A7C8M2Y3_9PLEO</name>
<protein>
    <submittedName>
        <fullName evidence="1">Uncharacterized protein</fullName>
    </submittedName>
</protein>
<evidence type="ECO:0000313" key="1">
    <source>
        <dbReference type="EMBL" id="KAF2866141.1"/>
    </source>
</evidence>
<comment type="caution">
    <text evidence="1">The sequence shown here is derived from an EMBL/GenBank/DDBJ whole genome shotgun (WGS) entry which is preliminary data.</text>
</comment>
<evidence type="ECO:0000313" key="2">
    <source>
        <dbReference type="Proteomes" id="UP000481861"/>
    </source>
</evidence>
<proteinExistence type="predicted"/>
<dbReference type="AlphaFoldDB" id="A0A7C8M2Y3"/>
<keyword evidence="2" id="KW-1185">Reference proteome</keyword>
<reference evidence="1 2" key="1">
    <citation type="submission" date="2020-01" db="EMBL/GenBank/DDBJ databases">
        <authorList>
            <consortium name="DOE Joint Genome Institute"/>
            <person name="Haridas S."/>
            <person name="Albert R."/>
            <person name="Binder M."/>
            <person name="Bloem J."/>
            <person name="Labutti K."/>
            <person name="Salamov A."/>
            <person name="Andreopoulos B."/>
            <person name="Baker S.E."/>
            <person name="Barry K."/>
            <person name="Bills G."/>
            <person name="Bluhm B.H."/>
            <person name="Cannon C."/>
            <person name="Castanera R."/>
            <person name="Culley D.E."/>
            <person name="Daum C."/>
            <person name="Ezra D."/>
            <person name="Gonzalez J.B."/>
            <person name="Henrissat B."/>
            <person name="Kuo A."/>
            <person name="Liang C."/>
            <person name="Lipzen A."/>
            <person name="Lutzoni F."/>
            <person name="Magnuson J."/>
            <person name="Mondo S."/>
            <person name="Nolan M."/>
            <person name="Ohm R."/>
            <person name="Pangilinan J."/>
            <person name="Park H.-J.H."/>
            <person name="Ramirez L."/>
            <person name="Alfaro M."/>
            <person name="Sun H."/>
            <person name="Tritt A."/>
            <person name="Yoshinaga Y."/>
            <person name="Zwiers L.-H.L."/>
            <person name="Turgeon B.G."/>
            <person name="Goodwin S.B."/>
            <person name="Spatafora J.W."/>
            <person name="Crous P.W."/>
            <person name="Grigoriev I.V."/>
        </authorList>
    </citation>
    <scope>NUCLEOTIDE SEQUENCE [LARGE SCALE GENOMIC DNA]</scope>
    <source>
        <strain evidence="1 2">CBS 611.86</strain>
    </source>
</reference>
<gene>
    <name evidence="1" type="ORF">BDV95DRAFT_612010</name>
</gene>
<accession>A0A7C8M2Y3</accession>
<dbReference type="Proteomes" id="UP000481861">
    <property type="component" value="Unassembled WGS sequence"/>
</dbReference>
<dbReference type="EMBL" id="JAADJZ010000029">
    <property type="protein sequence ID" value="KAF2866141.1"/>
    <property type="molecule type" value="Genomic_DNA"/>
</dbReference>